<dbReference type="RefSeq" id="WP_204416794.1">
    <property type="nucleotide sequence ID" value="NZ_JAFBED010000005.1"/>
</dbReference>
<proteinExistence type="predicted"/>
<keyword evidence="3" id="KW-1185">Reference proteome</keyword>
<comment type="caution">
    <text evidence="2">The sequence shown here is derived from an EMBL/GenBank/DDBJ whole genome shotgun (WGS) entry which is preliminary data.</text>
</comment>
<accession>A0ABS2P1E8</accession>
<name>A0ABS2P1E8_9BACI</name>
<evidence type="ECO:0000313" key="3">
    <source>
        <dbReference type="Proteomes" id="UP000737402"/>
    </source>
</evidence>
<dbReference type="Pfam" id="PF26302">
    <property type="entry name" value="YhzF"/>
    <property type="match status" value="1"/>
</dbReference>
<sequence length="63" mass="6640">MAGITFGLFTISILLLLGGMNYFLASQRAGVYPPKRVLQQKGLVICGGGGAVFLLALLALWIS</sequence>
<feature type="transmembrane region" description="Helical" evidence="1">
    <location>
        <begin position="6"/>
        <end position="24"/>
    </location>
</feature>
<organism evidence="2 3">
    <name type="scientific">Sutcliffiella tianshenii</name>
    <dbReference type="NCBI Taxonomy" id="1463404"/>
    <lineage>
        <taxon>Bacteria</taxon>
        <taxon>Bacillati</taxon>
        <taxon>Bacillota</taxon>
        <taxon>Bacilli</taxon>
        <taxon>Bacillales</taxon>
        <taxon>Bacillaceae</taxon>
        <taxon>Sutcliffiella</taxon>
    </lineage>
</organism>
<dbReference type="InterPro" id="IPR058724">
    <property type="entry name" value="YhzF"/>
</dbReference>
<evidence type="ECO:0000256" key="1">
    <source>
        <dbReference type="SAM" id="Phobius"/>
    </source>
</evidence>
<keyword evidence="1" id="KW-0812">Transmembrane</keyword>
<reference evidence="2 3" key="1">
    <citation type="submission" date="2021-01" db="EMBL/GenBank/DDBJ databases">
        <title>Genomic Encyclopedia of Type Strains, Phase IV (KMG-IV): sequencing the most valuable type-strain genomes for metagenomic binning, comparative biology and taxonomic classification.</title>
        <authorList>
            <person name="Goeker M."/>
        </authorList>
    </citation>
    <scope>NUCLEOTIDE SEQUENCE [LARGE SCALE GENOMIC DNA]</scope>
    <source>
        <strain evidence="2 3">DSM 25879</strain>
    </source>
</reference>
<keyword evidence="1" id="KW-0472">Membrane</keyword>
<keyword evidence="1" id="KW-1133">Transmembrane helix</keyword>
<dbReference type="Proteomes" id="UP000737402">
    <property type="component" value="Unassembled WGS sequence"/>
</dbReference>
<evidence type="ECO:0000313" key="2">
    <source>
        <dbReference type="EMBL" id="MBM7620767.1"/>
    </source>
</evidence>
<protein>
    <submittedName>
        <fullName evidence="2">Uncharacterized protein</fullName>
    </submittedName>
</protein>
<gene>
    <name evidence="2" type="ORF">JOC95_002622</name>
</gene>
<feature type="transmembrane region" description="Helical" evidence="1">
    <location>
        <begin position="44"/>
        <end position="62"/>
    </location>
</feature>
<dbReference type="EMBL" id="JAFBED010000005">
    <property type="protein sequence ID" value="MBM7620767.1"/>
    <property type="molecule type" value="Genomic_DNA"/>
</dbReference>